<dbReference type="PANTHER" id="PTHR23025">
    <property type="entry name" value="TRIACYLGLYCEROL LIPASE"/>
    <property type="match status" value="1"/>
</dbReference>
<dbReference type="PANTHER" id="PTHR23025:SF3">
    <property type="entry name" value="HORMONE-SENSITIVE LIPASE"/>
    <property type="match status" value="1"/>
</dbReference>
<dbReference type="PROSITE" id="PS01173">
    <property type="entry name" value="LIPASE_GDXG_HIS"/>
    <property type="match status" value="1"/>
</dbReference>
<evidence type="ECO:0000313" key="6">
    <source>
        <dbReference type="Proteomes" id="UP001149090"/>
    </source>
</evidence>
<dbReference type="GO" id="GO:0004806">
    <property type="term" value="F:triacylglycerol lipase activity"/>
    <property type="evidence" value="ECO:0007669"/>
    <property type="project" value="TreeGrafter"/>
</dbReference>
<proteinExistence type="inferred from homology"/>
<evidence type="ECO:0000259" key="4">
    <source>
        <dbReference type="Pfam" id="PF07859"/>
    </source>
</evidence>
<feature type="domain" description="Alpha/beta hydrolase fold-3" evidence="4">
    <location>
        <begin position="160"/>
        <end position="374"/>
    </location>
</feature>
<dbReference type="GO" id="GO:0019433">
    <property type="term" value="P:triglyceride catabolic process"/>
    <property type="evidence" value="ECO:0007669"/>
    <property type="project" value="TreeGrafter"/>
</dbReference>
<evidence type="ECO:0000256" key="2">
    <source>
        <dbReference type="ARBA" id="ARBA00022801"/>
    </source>
</evidence>
<dbReference type="AlphaFoldDB" id="A0A9Q0LQJ4"/>
<sequence>MSKKINASYAACGNSYKKNAFTKKLSFGYGFGKYFLKKKASAKKCAIIKKEGNINVKLIRAVWNLTEKRPLRWFSFHPVESIKHDFRFYIPFKKEKEKEQFISFKKYSNSIPIRYISDTKARLKMVKKQLKNMSKKEELENYLKSQEKKEKKLIKFDCIILHFHGGGFVAQTSFSHSPMLRIWTKQTGIPVMSVDYTNPPEVTYPQPFEECYEAYKWILENGSLLGLVDSNTPRIILAGDSAGGNLAAAVCCKILEDGLVPPLGVLLGYPALNISFDHTLSRALFNCDPFFSYGLLKVCLQSYNPDSNGFDPKKEIFLSPLFASDQILSQFPKTVIQAGIMDPLLDDSVLFANRLKKSFSPVSLRVYSLPHGFWSYLNMIKDAKVPLNDAVQFFKELKKNFEKDLLKKN</sequence>
<keyword evidence="6" id="KW-1185">Reference proteome</keyword>
<reference evidence="5" key="1">
    <citation type="submission" date="2022-10" db="EMBL/GenBank/DDBJ databases">
        <title>Novel sulphate-reducing endosymbionts in the free-living metamonad Anaeramoeba.</title>
        <authorList>
            <person name="Jerlstrom-Hultqvist J."/>
            <person name="Cepicka I."/>
            <person name="Gallot-Lavallee L."/>
            <person name="Salas-Leiva D."/>
            <person name="Curtis B.A."/>
            <person name="Zahonova K."/>
            <person name="Pipaliya S."/>
            <person name="Dacks J."/>
            <person name="Roger A.J."/>
        </authorList>
    </citation>
    <scope>NUCLEOTIDE SEQUENCE</scope>
    <source>
        <strain evidence="5">BMAN</strain>
    </source>
</reference>
<dbReference type="InterPro" id="IPR033140">
    <property type="entry name" value="Lipase_GDXG_put_SER_AS"/>
</dbReference>
<keyword evidence="2" id="KW-0378">Hydrolase</keyword>
<dbReference type="GO" id="GO:0004771">
    <property type="term" value="F:sterol ester esterase activity"/>
    <property type="evidence" value="ECO:0007669"/>
    <property type="project" value="TreeGrafter"/>
</dbReference>
<name>A0A9Q0LQJ4_ANAIG</name>
<dbReference type="PROSITE" id="PS01174">
    <property type="entry name" value="LIPASE_GDXG_SER"/>
    <property type="match status" value="1"/>
</dbReference>
<dbReference type="OrthoDB" id="408631at2759"/>
<comment type="caution">
    <text evidence="5">The sequence shown here is derived from an EMBL/GenBank/DDBJ whole genome shotgun (WGS) entry which is preliminary data.</text>
</comment>
<dbReference type="GO" id="GO:0005829">
    <property type="term" value="C:cytosol"/>
    <property type="evidence" value="ECO:0007669"/>
    <property type="project" value="TreeGrafter"/>
</dbReference>
<dbReference type="InterPro" id="IPR002168">
    <property type="entry name" value="Lipase_GDXG_HIS_AS"/>
</dbReference>
<dbReference type="InterPro" id="IPR029058">
    <property type="entry name" value="AB_hydrolase_fold"/>
</dbReference>
<accession>A0A9Q0LQJ4</accession>
<evidence type="ECO:0000256" key="3">
    <source>
        <dbReference type="PROSITE-ProRule" id="PRU10038"/>
    </source>
</evidence>
<evidence type="ECO:0000313" key="5">
    <source>
        <dbReference type="EMBL" id="KAJ5075668.1"/>
    </source>
</evidence>
<feature type="active site" evidence="3">
    <location>
        <position position="241"/>
    </location>
</feature>
<protein>
    <submittedName>
        <fullName evidence="5">Triacylglycerol lipase</fullName>
    </submittedName>
</protein>
<dbReference type="Pfam" id="PF07859">
    <property type="entry name" value="Abhydrolase_3"/>
    <property type="match status" value="1"/>
</dbReference>
<comment type="similarity">
    <text evidence="1">Belongs to the 'GDXG' lipolytic enzyme family.</text>
</comment>
<dbReference type="EMBL" id="JAPDFW010000064">
    <property type="protein sequence ID" value="KAJ5075668.1"/>
    <property type="molecule type" value="Genomic_DNA"/>
</dbReference>
<dbReference type="SUPFAM" id="SSF53474">
    <property type="entry name" value="alpha/beta-Hydrolases"/>
    <property type="match status" value="1"/>
</dbReference>
<dbReference type="InterPro" id="IPR013094">
    <property type="entry name" value="AB_hydrolase_3"/>
</dbReference>
<dbReference type="Gene3D" id="3.40.50.1820">
    <property type="entry name" value="alpha/beta hydrolase"/>
    <property type="match status" value="1"/>
</dbReference>
<dbReference type="Proteomes" id="UP001149090">
    <property type="component" value="Unassembled WGS sequence"/>
</dbReference>
<gene>
    <name evidence="5" type="ORF">M0811_07240</name>
</gene>
<evidence type="ECO:0000256" key="1">
    <source>
        <dbReference type="ARBA" id="ARBA00010515"/>
    </source>
</evidence>
<organism evidence="5 6">
    <name type="scientific">Anaeramoeba ignava</name>
    <name type="common">Anaerobic marine amoeba</name>
    <dbReference type="NCBI Taxonomy" id="1746090"/>
    <lineage>
        <taxon>Eukaryota</taxon>
        <taxon>Metamonada</taxon>
        <taxon>Anaeramoebidae</taxon>
        <taxon>Anaeramoeba</taxon>
    </lineage>
</organism>